<evidence type="ECO:0000256" key="1">
    <source>
        <dbReference type="SAM" id="MobiDB-lite"/>
    </source>
</evidence>
<feature type="signal peptide" evidence="2">
    <location>
        <begin position="1"/>
        <end position="30"/>
    </location>
</feature>
<dbReference type="Proteomes" id="UP001163850">
    <property type="component" value="Unassembled WGS sequence"/>
</dbReference>
<sequence>MLYQVFPLGRSSSLSLILIIALFSIAAVVATPIAPYDHHWLQPRVARTVTSMKVWLGRYNIQENKSVSKTKSYQPFGIQTFSICFSSDPCFAVTPTSNGAVTFLEVPNLAPRNQKANLWDLKGKVSFYYDRRYQDQKNRERPEKESVYEVLKDVSKLQASLRELHSEITIIDDTTYVTGVLEYVQKLGVIDLSLDMEMFNQIVDDSQRARKEMEMKAERVKKTMSLSNINNDKDSTPSQ</sequence>
<evidence type="ECO:0000313" key="4">
    <source>
        <dbReference type="Proteomes" id="UP001163850"/>
    </source>
</evidence>
<reference evidence="3" key="1">
    <citation type="submission" date="2022-08" db="EMBL/GenBank/DDBJ databases">
        <authorList>
            <consortium name="DOE Joint Genome Institute"/>
            <person name="Min B."/>
            <person name="Riley R."/>
            <person name="Sierra-Patev S."/>
            <person name="Naranjo-Ortiz M."/>
            <person name="Looney B."/>
            <person name="Konkel Z."/>
            <person name="Slot J.C."/>
            <person name="Sakamoto Y."/>
            <person name="Steenwyk J.L."/>
            <person name="Rokas A."/>
            <person name="Carro J."/>
            <person name="Camarero S."/>
            <person name="Ferreira P."/>
            <person name="Molpeceres G."/>
            <person name="Ruiz-Duenas F.J."/>
            <person name="Serrano A."/>
            <person name="Henrissat B."/>
            <person name="Drula E."/>
            <person name="Hughes K.W."/>
            <person name="Mata J.L."/>
            <person name="Ishikawa N.K."/>
            <person name="Vargas-Isla R."/>
            <person name="Ushijima S."/>
            <person name="Smith C.A."/>
            <person name="Ahrendt S."/>
            <person name="Andreopoulos W."/>
            <person name="He G."/>
            <person name="Labutti K."/>
            <person name="Lipzen A."/>
            <person name="Ng V."/>
            <person name="Sandor L."/>
            <person name="Barry K."/>
            <person name="Martinez A.T."/>
            <person name="Xiao Y."/>
            <person name="Gibbons J.G."/>
            <person name="Terashima K."/>
            <person name="Hibbett D.S."/>
            <person name="Grigoriev I.V."/>
        </authorList>
    </citation>
    <scope>NUCLEOTIDE SEQUENCE</scope>
    <source>
        <strain evidence="3">TFB7829</strain>
    </source>
</reference>
<feature type="chain" id="PRO_5041238561" evidence="2">
    <location>
        <begin position="31"/>
        <end position="239"/>
    </location>
</feature>
<organism evidence="3 4">
    <name type="scientific">Lentinula detonsa</name>
    <dbReference type="NCBI Taxonomy" id="2804962"/>
    <lineage>
        <taxon>Eukaryota</taxon>
        <taxon>Fungi</taxon>
        <taxon>Dikarya</taxon>
        <taxon>Basidiomycota</taxon>
        <taxon>Agaricomycotina</taxon>
        <taxon>Agaricomycetes</taxon>
        <taxon>Agaricomycetidae</taxon>
        <taxon>Agaricales</taxon>
        <taxon>Marasmiineae</taxon>
        <taxon>Omphalotaceae</taxon>
        <taxon>Lentinula</taxon>
    </lineage>
</organism>
<evidence type="ECO:0000256" key="2">
    <source>
        <dbReference type="SAM" id="SignalP"/>
    </source>
</evidence>
<name>A0AA38Q936_9AGAR</name>
<comment type="caution">
    <text evidence="3">The sequence shown here is derived from an EMBL/GenBank/DDBJ whole genome shotgun (WGS) entry which is preliminary data.</text>
</comment>
<proteinExistence type="predicted"/>
<dbReference type="AlphaFoldDB" id="A0AA38Q936"/>
<accession>A0AA38Q936</accession>
<keyword evidence="2" id="KW-0732">Signal</keyword>
<evidence type="ECO:0000313" key="3">
    <source>
        <dbReference type="EMBL" id="KAJ3989884.1"/>
    </source>
</evidence>
<feature type="region of interest" description="Disordered" evidence="1">
    <location>
        <begin position="220"/>
        <end position="239"/>
    </location>
</feature>
<gene>
    <name evidence="3" type="ORF">F5890DRAFT_1549190</name>
</gene>
<protein>
    <submittedName>
        <fullName evidence="3">Uncharacterized protein</fullName>
    </submittedName>
</protein>
<dbReference type="EMBL" id="MU801894">
    <property type="protein sequence ID" value="KAJ3989884.1"/>
    <property type="molecule type" value="Genomic_DNA"/>
</dbReference>